<keyword evidence="4" id="KW-0812">Transmembrane</keyword>
<dbReference type="eggNOG" id="COG0457">
    <property type="taxonomic scope" value="Bacteria"/>
</dbReference>
<dbReference type="Pfam" id="PF14559">
    <property type="entry name" value="TPR_19"/>
    <property type="match status" value="1"/>
</dbReference>
<dbReference type="PANTHER" id="PTHR44227:SF3">
    <property type="entry name" value="PROTEIN O-MANNOSYL-TRANSFERASE TMTC4"/>
    <property type="match status" value="1"/>
</dbReference>
<feature type="transmembrane region" description="Helical" evidence="4">
    <location>
        <begin position="257"/>
        <end position="280"/>
    </location>
</feature>
<evidence type="ECO:0000256" key="2">
    <source>
        <dbReference type="ARBA" id="ARBA00022803"/>
    </source>
</evidence>
<dbReference type="InterPro" id="IPR011990">
    <property type="entry name" value="TPR-like_helical_dom_sf"/>
</dbReference>
<feature type="transmembrane region" description="Helical" evidence="4">
    <location>
        <begin position="315"/>
        <end position="337"/>
    </location>
</feature>
<gene>
    <name evidence="6" type="ordered locus">Acid_6192</name>
</gene>
<evidence type="ECO:0000256" key="4">
    <source>
        <dbReference type="SAM" id="Phobius"/>
    </source>
</evidence>
<keyword evidence="1" id="KW-0677">Repeat</keyword>
<dbReference type="AlphaFoldDB" id="Q01TA2"/>
<dbReference type="InterPro" id="IPR052346">
    <property type="entry name" value="O-mannosyl-transferase_TMTC"/>
</dbReference>
<dbReference type="Pfam" id="PF08409">
    <property type="entry name" value="TMTC_DUF1736"/>
    <property type="match status" value="1"/>
</dbReference>
<keyword evidence="3 4" id="KW-0472">Membrane</keyword>
<evidence type="ECO:0000313" key="6">
    <source>
        <dbReference type="EMBL" id="ABJ87118.1"/>
    </source>
</evidence>
<feature type="domain" description="DUF1736" evidence="5">
    <location>
        <begin position="244"/>
        <end position="294"/>
    </location>
</feature>
<organism evidence="6">
    <name type="scientific">Solibacter usitatus (strain Ellin6076)</name>
    <dbReference type="NCBI Taxonomy" id="234267"/>
    <lineage>
        <taxon>Bacteria</taxon>
        <taxon>Pseudomonadati</taxon>
        <taxon>Acidobacteriota</taxon>
        <taxon>Terriglobia</taxon>
        <taxon>Bryobacterales</taxon>
        <taxon>Solibacteraceae</taxon>
        <taxon>Candidatus Solibacter</taxon>
    </lineage>
</organism>
<sequence length="672" mass="72930" precursor="true">MKFRLNPWWVALGLCLLTLLAWSNSFTAGFALDNRGLILEDARIRDASSENVALIFQHTYWWPYGESGLYRPLTTLSYLFNYAVLGNGTSPAGYHWVNFLLHAANVLLVYALALRFAGPGWRPVWIAALWAVHPILTESVTNIVGRADLLAGFSLLAGFLVYLKSTESTGPRRAGWLVLLALITAAGVFSKESAVTILGVIVLYELLWWPERRQARGLLLGAVAILIPIQLMLYQRAAVLFSSQPTNFPFYDNPITGAPWLLGRLTALYVIGKYLVLLIWPASLSCDYSWNQIPTGIPAATAGLALFPFRRHRTALFLAGSACLVFLPTSNLLFPIGTIMAERFLYLPSIAFAAAIVAAAYAWVPARFVPVVLGLVVAAYTARTFARNRDWQSDLTLSTATVEVSPASYKGHLMLANSLFDADPGRGNIDRVLAEGEKALAILAPISPERNNAGALRRVAMWYLAKADFAGQPAGAPACRRAVELLERCRTMVLAQSEAARRRPGFDAKADPLAAAPAEIDRLISAAYLKLGDTSRALDVSSGALEGDPGNPEVYRQYAQSLIATGRTQQALAVLMEGVMLTMDPGLRENVVQLYQAGADRGGCALMPGQNGSMALNPRCEAVHTQLCTATQAAIQLRLKTGRRDLAEQLKHSGVTDFGCPGGPLEAPFAVR</sequence>
<keyword evidence="2" id="KW-0802">TPR repeat</keyword>
<dbReference type="HOGENOM" id="CLU_011615_5_0_0"/>
<feature type="transmembrane region" description="Helical" evidence="4">
    <location>
        <begin position="94"/>
        <end position="113"/>
    </location>
</feature>
<dbReference type="PANTHER" id="PTHR44227">
    <property type="match status" value="1"/>
</dbReference>
<evidence type="ECO:0000256" key="1">
    <source>
        <dbReference type="ARBA" id="ARBA00022737"/>
    </source>
</evidence>
<dbReference type="Gene3D" id="1.25.40.10">
    <property type="entry name" value="Tetratricopeptide repeat domain"/>
    <property type="match status" value="1"/>
</dbReference>
<accession>Q01TA2</accession>
<evidence type="ECO:0000259" key="5">
    <source>
        <dbReference type="Pfam" id="PF08409"/>
    </source>
</evidence>
<feature type="transmembrane region" description="Helical" evidence="4">
    <location>
        <begin position="344"/>
        <end position="362"/>
    </location>
</feature>
<dbReference type="EMBL" id="CP000473">
    <property type="protein sequence ID" value="ABJ87118.1"/>
    <property type="molecule type" value="Genomic_DNA"/>
</dbReference>
<dbReference type="InParanoid" id="Q01TA2"/>
<evidence type="ECO:0000256" key="3">
    <source>
        <dbReference type="ARBA" id="ARBA00023136"/>
    </source>
</evidence>
<dbReference type="InterPro" id="IPR013618">
    <property type="entry name" value="TMTC_DUF1736"/>
</dbReference>
<protein>
    <recommendedName>
        <fullName evidence="5">DUF1736 domain-containing protein</fullName>
    </recommendedName>
</protein>
<dbReference type="SUPFAM" id="SSF48452">
    <property type="entry name" value="TPR-like"/>
    <property type="match status" value="1"/>
</dbReference>
<dbReference type="STRING" id="234267.Acid_6192"/>
<feature type="transmembrane region" description="Helical" evidence="4">
    <location>
        <begin position="143"/>
        <end position="162"/>
    </location>
</feature>
<reference evidence="6" key="1">
    <citation type="submission" date="2006-10" db="EMBL/GenBank/DDBJ databases">
        <title>Complete sequence of Solibacter usitatus Ellin6076.</title>
        <authorList>
            <consortium name="US DOE Joint Genome Institute"/>
            <person name="Copeland A."/>
            <person name="Lucas S."/>
            <person name="Lapidus A."/>
            <person name="Barry K."/>
            <person name="Detter J.C."/>
            <person name="Glavina del Rio T."/>
            <person name="Hammon N."/>
            <person name="Israni S."/>
            <person name="Dalin E."/>
            <person name="Tice H."/>
            <person name="Pitluck S."/>
            <person name="Thompson L.S."/>
            <person name="Brettin T."/>
            <person name="Bruce D."/>
            <person name="Han C."/>
            <person name="Tapia R."/>
            <person name="Gilna P."/>
            <person name="Schmutz J."/>
            <person name="Larimer F."/>
            <person name="Land M."/>
            <person name="Hauser L."/>
            <person name="Kyrpides N."/>
            <person name="Mikhailova N."/>
            <person name="Janssen P.H."/>
            <person name="Kuske C.R."/>
            <person name="Richardson P."/>
        </authorList>
    </citation>
    <scope>NUCLEOTIDE SEQUENCE</scope>
    <source>
        <strain evidence="6">Ellin6076</strain>
    </source>
</reference>
<proteinExistence type="predicted"/>
<dbReference type="OrthoDB" id="128160at2"/>
<name>Q01TA2_SOLUE</name>
<feature type="transmembrane region" description="Helical" evidence="4">
    <location>
        <begin position="174"/>
        <end position="189"/>
    </location>
</feature>
<feature type="transmembrane region" description="Helical" evidence="4">
    <location>
        <begin position="217"/>
        <end position="237"/>
    </location>
</feature>
<keyword evidence="4" id="KW-1133">Transmembrane helix</keyword>
<dbReference type="KEGG" id="sus:Acid_6192"/>